<evidence type="ECO:0000313" key="3">
    <source>
        <dbReference type="EnsemblPlants" id="AUR62025520-RA:cds"/>
    </source>
</evidence>
<organism evidence="3 4">
    <name type="scientific">Chenopodium quinoa</name>
    <name type="common">Quinoa</name>
    <dbReference type="NCBI Taxonomy" id="63459"/>
    <lineage>
        <taxon>Eukaryota</taxon>
        <taxon>Viridiplantae</taxon>
        <taxon>Streptophyta</taxon>
        <taxon>Embryophyta</taxon>
        <taxon>Tracheophyta</taxon>
        <taxon>Spermatophyta</taxon>
        <taxon>Magnoliopsida</taxon>
        <taxon>eudicotyledons</taxon>
        <taxon>Gunneridae</taxon>
        <taxon>Pentapetalae</taxon>
        <taxon>Caryophyllales</taxon>
        <taxon>Chenopodiaceae</taxon>
        <taxon>Chenopodioideae</taxon>
        <taxon>Atripliceae</taxon>
        <taxon>Chenopodium</taxon>
    </lineage>
</organism>
<protein>
    <recommendedName>
        <fullName evidence="2">Nop domain-containing protein</fullName>
    </recommendedName>
</protein>
<dbReference type="EnsemblPlants" id="AUR62025520-RA">
    <property type="protein sequence ID" value="AUR62025520-RA:cds"/>
    <property type="gene ID" value="AUR62025520"/>
</dbReference>
<dbReference type="Proteomes" id="UP000596660">
    <property type="component" value="Unplaced"/>
</dbReference>
<reference evidence="3" key="2">
    <citation type="submission" date="2021-03" db="UniProtKB">
        <authorList>
            <consortium name="EnsemblPlants"/>
        </authorList>
    </citation>
    <scope>IDENTIFICATION</scope>
</reference>
<feature type="domain" description="Nop" evidence="2">
    <location>
        <begin position="2"/>
        <end position="44"/>
    </location>
</feature>
<dbReference type="Gramene" id="AUR62025520-RA">
    <property type="protein sequence ID" value="AUR62025520-RA:cds"/>
    <property type="gene ID" value="AUR62025520"/>
</dbReference>
<dbReference type="InterPro" id="IPR036070">
    <property type="entry name" value="Nop_dom_sf"/>
</dbReference>
<evidence type="ECO:0000313" key="4">
    <source>
        <dbReference type="Proteomes" id="UP000596660"/>
    </source>
</evidence>
<dbReference type="AlphaFoldDB" id="A0A803M9E4"/>
<sequence>MVNIEDSVYVLYAFIRDNYGRNFPEAESLVAHPIDYVCAVKKAGFEIVDEACDQVLDLVSLRKRLLVLWIAGCKAYGGSRRIEAIGEDDSVQCPAPGIPKEKSGWTFYAATLQLSSGVGYIANLSLGFDNRTNTTEGTPDSKALAGLSEKSLMPGESDSKSN</sequence>
<evidence type="ECO:0000256" key="1">
    <source>
        <dbReference type="SAM" id="MobiDB-lite"/>
    </source>
</evidence>
<reference evidence="3" key="1">
    <citation type="journal article" date="2017" name="Nature">
        <title>The genome of Chenopodium quinoa.</title>
        <authorList>
            <person name="Jarvis D.E."/>
            <person name="Ho Y.S."/>
            <person name="Lightfoot D.J."/>
            <person name="Schmoeckel S.M."/>
            <person name="Li B."/>
            <person name="Borm T.J.A."/>
            <person name="Ohyanagi H."/>
            <person name="Mineta K."/>
            <person name="Michell C.T."/>
            <person name="Saber N."/>
            <person name="Kharbatia N.M."/>
            <person name="Rupper R.R."/>
            <person name="Sharp A.R."/>
            <person name="Dally N."/>
            <person name="Boughton B.A."/>
            <person name="Woo Y.H."/>
            <person name="Gao G."/>
            <person name="Schijlen E.G.W.M."/>
            <person name="Guo X."/>
            <person name="Momin A.A."/>
            <person name="Negrao S."/>
            <person name="Al-Babili S."/>
            <person name="Gehring C."/>
            <person name="Roessner U."/>
            <person name="Jung C."/>
            <person name="Murphy K."/>
            <person name="Arold S.T."/>
            <person name="Gojobori T."/>
            <person name="van der Linden C.G."/>
            <person name="van Loo E.N."/>
            <person name="Jellen E.N."/>
            <person name="Maughan P.J."/>
            <person name="Tester M."/>
        </authorList>
    </citation>
    <scope>NUCLEOTIDE SEQUENCE [LARGE SCALE GENOMIC DNA]</scope>
    <source>
        <strain evidence="3">cv. PI 614886</strain>
    </source>
</reference>
<proteinExistence type="predicted"/>
<feature type="region of interest" description="Disordered" evidence="1">
    <location>
        <begin position="133"/>
        <end position="162"/>
    </location>
</feature>
<dbReference type="Gene3D" id="1.10.287.4070">
    <property type="match status" value="1"/>
</dbReference>
<name>A0A803M9E4_CHEQI</name>
<dbReference type="SUPFAM" id="SSF89124">
    <property type="entry name" value="Nop domain"/>
    <property type="match status" value="1"/>
</dbReference>
<dbReference type="Pfam" id="PF01798">
    <property type="entry name" value="Nop"/>
    <property type="match status" value="1"/>
</dbReference>
<evidence type="ECO:0000259" key="2">
    <source>
        <dbReference type="Pfam" id="PF01798"/>
    </source>
</evidence>
<accession>A0A803M9E4</accession>
<dbReference type="InterPro" id="IPR002687">
    <property type="entry name" value="Nop_dom"/>
</dbReference>
<keyword evidence="4" id="KW-1185">Reference proteome</keyword>